<dbReference type="PANTHER" id="PTHR12300">
    <property type="entry name" value="HVA22-LIKE PROTEINS"/>
    <property type="match status" value="1"/>
</dbReference>
<name>A0AAN8EWL6_TRICO</name>
<dbReference type="InterPro" id="IPR004345">
    <property type="entry name" value="TB2_DP1_HVA22"/>
</dbReference>
<keyword evidence="1" id="KW-0812">Transmembrane</keyword>
<keyword evidence="3" id="KW-1185">Reference proteome</keyword>
<evidence type="ECO:0000313" key="3">
    <source>
        <dbReference type="Proteomes" id="UP001331761"/>
    </source>
</evidence>
<dbReference type="PANTHER" id="PTHR12300:SF34">
    <property type="entry name" value="RECEPTOR EXPRESSION-ENHANCING PROTEIN"/>
    <property type="match status" value="1"/>
</dbReference>
<feature type="non-terminal residue" evidence="2">
    <location>
        <position position="159"/>
    </location>
</feature>
<comment type="subcellular location">
    <subcellularLocation>
        <location evidence="1">Membrane</location>
        <topology evidence="1">Multi-pass membrane protein</topology>
    </subcellularLocation>
</comment>
<reference evidence="2 3" key="1">
    <citation type="submission" date="2019-10" db="EMBL/GenBank/DDBJ databases">
        <title>Assembly and Annotation for the nematode Trichostrongylus colubriformis.</title>
        <authorList>
            <person name="Martin J."/>
        </authorList>
    </citation>
    <scope>NUCLEOTIDE SEQUENCE [LARGE SCALE GENOMIC DNA]</scope>
    <source>
        <strain evidence="2">G859</strain>
        <tissue evidence="2">Whole worm</tissue>
    </source>
</reference>
<dbReference type="EMBL" id="WIXE01019981">
    <property type="protein sequence ID" value="KAK5969591.1"/>
    <property type="molecule type" value="Genomic_DNA"/>
</dbReference>
<sequence>MKSKPDTNKKTPSEGVREAHSDLIHLLYKNKYDKSIARVEAVSGLPREKTNYGLRWLCWVRNVGETITSLVANSGIPKLFYILAAIVAFYLIIGAAAQIVCNLIGFGYPAYASVKAVRTRDTKDDTQWLIYWCVFAVFSLIDFFAGSIMQWFPFYYLTK</sequence>
<proteinExistence type="inferred from homology"/>
<protein>
    <recommendedName>
        <fullName evidence="1">Receptor expression-enhancing protein</fullName>
    </recommendedName>
</protein>
<keyword evidence="1" id="KW-0472">Membrane</keyword>
<evidence type="ECO:0000256" key="1">
    <source>
        <dbReference type="RuleBase" id="RU362006"/>
    </source>
</evidence>
<feature type="transmembrane region" description="Helical" evidence="1">
    <location>
        <begin position="128"/>
        <end position="157"/>
    </location>
</feature>
<dbReference type="GO" id="GO:0016020">
    <property type="term" value="C:membrane"/>
    <property type="evidence" value="ECO:0007669"/>
    <property type="project" value="UniProtKB-SubCell"/>
</dbReference>
<comment type="similarity">
    <text evidence="1">Belongs to the DP1 family.</text>
</comment>
<gene>
    <name evidence="2" type="ORF">GCK32_017140</name>
</gene>
<dbReference type="Proteomes" id="UP001331761">
    <property type="component" value="Unassembled WGS sequence"/>
</dbReference>
<dbReference type="Pfam" id="PF03134">
    <property type="entry name" value="TB2_DP1_HVA22"/>
    <property type="match status" value="1"/>
</dbReference>
<dbReference type="AlphaFoldDB" id="A0AAN8EWL6"/>
<accession>A0AAN8EWL6</accession>
<keyword evidence="1" id="KW-1133">Transmembrane helix</keyword>
<evidence type="ECO:0000313" key="2">
    <source>
        <dbReference type="EMBL" id="KAK5969591.1"/>
    </source>
</evidence>
<comment type="caution">
    <text evidence="2">The sequence shown here is derived from an EMBL/GenBank/DDBJ whole genome shotgun (WGS) entry which is preliminary data.</text>
</comment>
<feature type="transmembrane region" description="Helical" evidence="1">
    <location>
        <begin position="79"/>
        <end position="108"/>
    </location>
</feature>
<keyword evidence="2" id="KW-0675">Receptor</keyword>
<organism evidence="2 3">
    <name type="scientific">Trichostrongylus colubriformis</name>
    <name type="common">Black scour worm</name>
    <dbReference type="NCBI Taxonomy" id="6319"/>
    <lineage>
        <taxon>Eukaryota</taxon>
        <taxon>Metazoa</taxon>
        <taxon>Ecdysozoa</taxon>
        <taxon>Nematoda</taxon>
        <taxon>Chromadorea</taxon>
        <taxon>Rhabditida</taxon>
        <taxon>Rhabditina</taxon>
        <taxon>Rhabditomorpha</taxon>
        <taxon>Strongyloidea</taxon>
        <taxon>Trichostrongylidae</taxon>
        <taxon>Trichostrongylus</taxon>
    </lineage>
</organism>